<dbReference type="SUPFAM" id="SSF56935">
    <property type="entry name" value="Porins"/>
    <property type="match status" value="1"/>
</dbReference>
<dbReference type="InterPro" id="IPR008969">
    <property type="entry name" value="CarboxyPept-like_regulatory"/>
</dbReference>
<protein>
    <submittedName>
        <fullName evidence="10">SusC/RagA family TonB-linked outer membrane protein</fullName>
    </submittedName>
</protein>
<dbReference type="Proteomes" id="UP000812961">
    <property type="component" value="Unassembled WGS sequence"/>
</dbReference>
<organism evidence="10 11">
    <name type="scientific">Chitinophaga rhizophila</name>
    <dbReference type="NCBI Taxonomy" id="2866212"/>
    <lineage>
        <taxon>Bacteria</taxon>
        <taxon>Pseudomonadati</taxon>
        <taxon>Bacteroidota</taxon>
        <taxon>Chitinophagia</taxon>
        <taxon>Chitinophagales</taxon>
        <taxon>Chitinophagaceae</taxon>
        <taxon>Chitinophaga</taxon>
    </lineage>
</organism>
<dbReference type="NCBIfam" id="TIGR04056">
    <property type="entry name" value="OMP_RagA_SusC"/>
    <property type="match status" value="1"/>
</dbReference>
<dbReference type="InterPro" id="IPR036942">
    <property type="entry name" value="Beta-barrel_TonB_sf"/>
</dbReference>
<sequence>MNYLIHTGDVLSHIGQKIRYSRGQVFKCIILMKVFLLFLCISLQVSAIATAQQVSLNVKNARIASVLDLIQRQTGYDYAFAKGTDLKTAKPVTLSLKSASIETTVHNLFSTQPFDYQIDHALKMIVIQSKKHSKTSVETVSIRNDDASQITLTGVVRDKSGNPLPGATVLIKGTNLGAVTSSDGRFQIPDAPESGILIVRMIGKISRQVSYRNGILEQVILNDAEANLEEIQIIAYGQVEKKYGTSNQGTITGEQIARQPVSNPLLAMQGVVPGLFIQQTTGQTVGRVGVLVQGLNTLRSGAEPFYVIDGVPFSPNFTSNSLAGNQIAQNVIGANTSSGGSTFNFINPADIESVTILKDADATAIYGSRAANGAILITTKKGKPGKTKVDLNFQSGWGKVTRRPDFLNTAQYLELRKEGYRNSGEEVPTTESNPDYSNFPLTVWDQTKYTDWWKELVGGTANYTNYQANVSGGSDLTTFIAGAGYSKQTTVYPNDLGDNKYNVSLAVNTRSENRKFNFMLKCSFLQDKNTLNGVDLASAVLQLAPNAPDLFNPDGSLNWGPFPKDPSQYSFENPLRDIYNEYHSTSNNLLSNGLISYEIIPGLTIKSSFGYNMIFGNEMILRKFESYRPDAVGVTSSSTFQNRNITSYIAEPQITYNKLTAFGVIDFLVGTSFQQTNTKYDGFDAFGYNNNSQLADPRAASSVIPLIGQQNLYKYNAVFGRFNYRYKDRYIANFTARRDGSSRFGNNNKFNNFFSVGGAWLFSEEAFLKHVVPSISTGKLRVNYGTTGNDQIDDYLYESRLVTQPSGIPYQGVSSLVPSQLSNPSLQWEETKKFNIGLDFGIFDNRISFSVDYFRNKSSNQLVDYILPYMTGFTTVKKNFNATIQNTGLELLLNATAVTKQKFNWSFSLNATVPKNKLVAFPGLEGSPYANNFVIGQPVNIIKAYEFAGVNQTSGLYEFLTAKGEKVNEPNYFTDRTKLVNTNPKWYGGFSNSITYGGFSLDFLLQYVNQISPNIKYENFFPGYGSANLPAYLINRWQKEGDITDVEKITSGYAFTTVTAKDSDAHYTNGTYVRLKNASISYTLPSSIVKKVGVGSVRAYIQGQNLLTFTSYEGADPETHSIGFLPPLRMYTLGLQVSL</sequence>
<evidence type="ECO:0000256" key="8">
    <source>
        <dbReference type="SAM" id="Phobius"/>
    </source>
</evidence>
<comment type="similarity">
    <text evidence="7">Belongs to the TonB-dependent receptor family.</text>
</comment>
<dbReference type="RefSeq" id="WP_220252567.1">
    <property type="nucleotide sequence ID" value="NZ_JAICCF010000004.1"/>
</dbReference>
<feature type="transmembrane region" description="Helical" evidence="8">
    <location>
        <begin position="25"/>
        <end position="49"/>
    </location>
</feature>
<keyword evidence="2 7" id="KW-0813">Transport</keyword>
<evidence type="ECO:0000313" key="10">
    <source>
        <dbReference type="EMBL" id="MBW8687246.1"/>
    </source>
</evidence>
<dbReference type="InterPro" id="IPR039426">
    <property type="entry name" value="TonB-dep_rcpt-like"/>
</dbReference>
<dbReference type="Pfam" id="PF13715">
    <property type="entry name" value="CarbopepD_reg_2"/>
    <property type="match status" value="1"/>
</dbReference>
<evidence type="ECO:0000256" key="1">
    <source>
        <dbReference type="ARBA" id="ARBA00004571"/>
    </source>
</evidence>
<comment type="caution">
    <text evidence="10">The sequence shown here is derived from an EMBL/GenBank/DDBJ whole genome shotgun (WGS) entry which is preliminary data.</text>
</comment>
<gene>
    <name evidence="10" type="ORF">K1Y79_23110</name>
</gene>
<evidence type="ECO:0000256" key="2">
    <source>
        <dbReference type="ARBA" id="ARBA00022448"/>
    </source>
</evidence>
<dbReference type="NCBIfam" id="TIGR04057">
    <property type="entry name" value="SusC_RagA_signa"/>
    <property type="match status" value="1"/>
</dbReference>
<proteinExistence type="inferred from homology"/>
<dbReference type="InterPro" id="IPR023997">
    <property type="entry name" value="TonB-dep_OMP_SusC/RagA_CS"/>
</dbReference>
<evidence type="ECO:0000256" key="3">
    <source>
        <dbReference type="ARBA" id="ARBA00022452"/>
    </source>
</evidence>
<dbReference type="Pfam" id="PF07715">
    <property type="entry name" value="Plug"/>
    <property type="match status" value="1"/>
</dbReference>
<dbReference type="InterPro" id="IPR012910">
    <property type="entry name" value="Plug_dom"/>
</dbReference>
<dbReference type="Gene3D" id="2.170.130.10">
    <property type="entry name" value="TonB-dependent receptor, plug domain"/>
    <property type="match status" value="1"/>
</dbReference>
<name>A0ABS7GIK9_9BACT</name>
<dbReference type="InterPro" id="IPR023996">
    <property type="entry name" value="TonB-dep_OMP_SusC/RagA"/>
</dbReference>
<comment type="subcellular location">
    <subcellularLocation>
        <location evidence="1 7">Cell outer membrane</location>
        <topology evidence="1 7">Multi-pass membrane protein</topology>
    </subcellularLocation>
</comment>
<keyword evidence="3 7" id="KW-1134">Transmembrane beta strand</keyword>
<keyword evidence="11" id="KW-1185">Reference proteome</keyword>
<dbReference type="InterPro" id="IPR037066">
    <property type="entry name" value="Plug_dom_sf"/>
</dbReference>
<keyword evidence="5 7" id="KW-0472">Membrane</keyword>
<keyword evidence="4 7" id="KW-0812">Transmembrane</keyword>
<accession>A0ABS7GIK9</accession>
<dbReference type="PROSITE" id="PS52016">
    <property type="entry name" value="TONB_DEPENDENT_REC_3"/>
    <property type="match status" value="1"/>
</dbReference>
<dbReference type="SUPFAM" id="SSF49464">
    <property type="entry name" value="Carboxypeptidase regulatory domain-like"/>
    <property type="match status" value="1"/>
</dbReference>
<evidence type="ECO:0000256" key="5">
    <source>
        <dbReference type="ARBA" id="ARBA00023136"/>
    </source>
</evidence>
<evidence type="ECO:0000256" key="7">
    <source>
        <dbReference type="PROSITE-ProRule" id="PRU01360"/>
    </source>
</evidence>
<dbReference type="EMBL" id="JAICCF010000004">
    <property type="protein sequence ID" value="MBW8687246.1"/>
    <property type="molecule type" value="Genomic_DNA"/>
</dbReference>
<keyword evidence="8" id="KW-1133">Transmembrane helix</keyword>
<evidence type="ECO:0000256" key="4">
    <source>
        <dbReference type="ARBA" id="ARBA00022692"/>
    </source>
</evidence>
<keyword evidence="6 7" id="KW-0998">Cell outer membrane</keyword>
<dbReference type="Gene3D" id="2.40.170.20">
    <property type="entry name" value="TonB-dependent receptor, beta-barrel domain"/>
    <property type="match status" value="1"/>
</dbReference>
<dbReference type="Gene3D" id="2.60.40.1120">
    <property type="entry name" value="Carboxypeptidase-like, regulatory domain"/>
    <property type="match status" value="1"/>
</dbReference>
<evidence type="ECO:0000259" key="9">
    <source>
        <dbReference type="Pfam" id="PF07715"/>
    </source>
</evidence>
<evidence type="ECO:0000256" key="6">
    <source>
        <dbReference type="ARBA" id="ARBA00023237"/>
    </source>
</evidence>
<reference evidence="10 11" key="1">
    <citation type="submission" date="2021-08" db="EMBL/GenBank/DDBJ databases">
        <title>The genome sequence of Chitinophaga sp. B61.</title>
        <authorList>
            <person name="Zhang X."/>
        </authorList>
    </citation>
    <scope>NUCLEOTIDE SEQUENCE [LARGE SCALE GENOMIC DNA]</scope>
    <source>
        <strain evidence="10 11">B61</strain>
    </source>
</reference>
<evidence type="ECO:0000313" key="11">
    <source>
        <dbReference type="Proteomes" id="UP000812961"/>
    </source>
</evidence>
<feature type="domain" description="TonB-dependent receptor plug" evidence="9">
    <location>
        <begin position="249"/>
        <end position="374"/>
    </location>
</feature>